<evidence type="ECO:0000256" key="2">
    <source>
        <dbReference type="ARBA" id="ARBA00023002"/>
    </source>
</evidence>
<dbReference type="AlphaFoldDB" id="A0A8H7PE79"/>
<dbReference type="EMBL" id="JAEPQZ010000017">
    <property type="protein sequence ID" value="KAG2172307.1"/>
    <property type="molecule type" value="Genomic_DNA"/>
</dbReference>
<dbReference type="OrthoDB" id="440325at2759"/>
<dbReference type="InterPro" id="IPR012394">
    <property type="entry name" value="Aldehyde_DH_NAD(P)"/>
</dbReference>
<evidence type="ECO:0000313" key="10">
    <source>
        <dbReference type="Proteomes" id="UP000654370"/>
    </source>
</evidence>
<sequence length="505" mass="56028">MAAVLQYTPIDILEATVEQLRGTFNSGITVPLAYRKKQLKRLYDLVKDNEALLLKALHKDLRKHAVESIAAEIAPVTEECLWFLENLDALAKEEKVTPRSFLNKIGGSNVIRKDPLGLVLIIGAWNYPIQLLLVPFVGAIAAGNTAILKPSELSAHTAAALTALLPNYLDPRSYRIVNGAVPETTRLLELHFNHIFYTGNPEVGKIVMSAAAKHLTSVTLELGGKSPTIIAPDVDMQVVTNRIAFGKFYNAGQVCIAPDYVLIQRNQVPAFVKAFRKTMQDFYQDQPEKSEGYARIVSDRHWDRLNNVLSNKKSGKVIIGGQNNKSDLYFAPTVITDVDNQDESLMGDEIFGPILPVVAVDSIDEAIDIVNAREPPLVLYLFSKSHKITEKVLSKTQSGGVCVNDTLMHQAEYALPFGGTGKSGLGSYHGKKSFDVFTHERSVMIKKQSGDALLASRYPPYTQQKAGLIRRVTMSTSMGIWMRRHNKLVKFVVLMVVLFVLNKRR</sequence>
<gene>
    <name evidence="9" type="ORF">INT43_004849</name>
</gene>
<evidence type="ECO:0000256" key="4">
    <source>
        <dbReference type="PIRNR" id="PIRNR036492"/>
    </source>
</evidence>
<name>A0A8H7PE79_MORIS</name>
<dbReference type="InterPro" id="IPR016160">
    <property type="entry name" value="Ald_DH_CS_CYS"/>
</dbReference>
<feature type="domain" description="Aldehyde dehydrogenase" evidence="8">
    <location>
        <begin position="23"/>
        <end position="443"/>
    </location>
</feature>
<dbReference type="InterPro" id="IPR016161">
    <property type="entry name" value="Ald_DH/histidinol_DH"/>
</dbReference>
<dbReference type="PIRSF" id="PIRSF036492">
    <property type="entry name" value="ALDH"/>
    <property type="match status" value="1"/>
</dbReference>
<dbReference type="Proteomes" id="UP000654370">
    <property type="component" value="Unassembled WGS sequence"/>
</dbReference>
<evidence type="ECO:0000256" key="3">
    <source>
        <dbReference type="ARBA" id="ARBA00023027"/>
    </source>
</evidence>
<dbReference type="Gene3D" id="3.40.605.10">
    <property type="entry name" value="Aldehyde Dehydrogenase, Chain A, domain 1"/>
    <property type="match status" value="1"/>
</dbReference>
<dbReference type="Pfam" id="PF00171">
    <property type="entry name" value="Aldedh"/>
    <property type="match status" value="1"/>
</dbReference>
<evidence type="ECO:0000256" key="6">
    <source>
        <dbReference type="PROSITE-ProRule" id="PRU10007"/>
    </source>
</evidence>
<evidence type="ECO:0000256" key="1">
    <source>
        <dbReference type="ARBA" id="ARBA00009986"/>
    </source>
</evidence>
<evidence type="ECO:0000256" key="7">
    <source>
        <dbReference type="RuleBase" id="RU003345"/>
    </source>
</evidence>
<accession>A0A8H7PE79</accession>
<dbReference type="GO" id="GO:0004029">
    <property type="term" value="F:aldehyde dehydrogenase (NAD+) activity"/>
    <property type="evidence" value="ECO:0007669"/>
    <property type="project" value="TreeGrafter"/>
</dbReference>
<dbReference type="FunFam" id="3.40.605.10:FF:000004">
    <property type="entry name" value="Aldehyde dehydrogenase"/>
    <property type="match status" value="1"/>
</dbReference>
<keyword evidence="3" id="KW-0520">NAD</keyword>
<feature type="active site" evidence="5 6">
    <location>
        <position position="221"/>
    </location>
</feature>
<evidence type="ECO:0000313" key="9">
    <source>
        <dbReference type="EMBL" id="KAG2172307.1"/>
    </source>
</evidence>
<keyword evidence="2 4" id="KW-0560">Oxidoreductase</keyword>
<dbReference type="PROSITE" id="PS00070">
    <property type="entry name" value="ALDEHYDE_DEHYDR_CYS"/>
    <property type="match status" value="1"/>
</dbReference>
<organism evidence="9 10">
    <name type="scientific">Mortierella isabellina</name>
    <name type="common">Filamentous fungus</name>
    <name type="synonym">Umbelopsis isabellina</name>
    <dbReference type="NCBI Taxonomy" id="91625"/>
    <lineage>
        <taxon>Eukaryota</taxon>
        <taxon>Fungi</taxon>
        <taxon>Fungi incertae sedis</taxon>
        <taxon>Mucoromycota</taxon>
        <taxon>Mucoromycotina</taxon>
        <taxon>Umbelopsidomycetes</taxon>
        <taxon>Umbelopsidales</taxon>
        <taxon>Umbelopsidaceae</taxon>
        <taxon>Umbelopsis</taxon>
    </lineage>
</organism>
<dbReference type="InterPro" id="IPR029510">
    <property type="entry name" value="Ald_DH_CS_GLU"/>
</dbReference>
<dbReference type="PROSITE" id="PS00687">
    <property type="entry name" value="ALDEHYDE_DEHYDR_GLU"/>
    <property type="match status" value="1"/>
</dbReference>
<dbReference type="InterPro" id="IPR016162">
    <property type="entry name" value="Ald_DH_N"/>
</dbReference>
<dbReference type="PANTHER" id="PTHR43570">
    <property type="entry name" value="ALDEHYDE DEHYDROGENASE"/>
    <property type="match status" value="1"/>
</dbReference>
<protein>
    <recommendedName>
        <fullName evidence="4">Aldehyde dehydrogenase</fullName>
    </recommendedName>
</protein>
<proteinExistence type="inferred from homology"/>
<dbReference type="InterPro" id="IPR015590">
    <property type="entry name" value="Aldehyde_DH_dom"/>
</dbReference>
<dbReference type="PANTHER" id="PTHR43570:SF16">
    <property type="entry name" value="ALDEHYDE DEHYDROGENASE TYPE III, ISOFORM Q"/>
    <property type="match status" value="1"/>
</dbReference>
<dbReference type="SUPFAM" id="SSF53720">
    <property type="entry name" value="ALDH-like"/>
    <property type="match status" value="1"/>
</dbReference>
<evidence type="ECO:0000259" key="8">
    <source>
        <dbReference type="Pfam" id="PF00171"/>
    </source>
</evidence>
<keyword evidence="10" id="KW-1185">Reference proteome</keyword>
<dbReference type="FunFam" id="3.40.309.10:FF:000003">
    <property type="entry name" value="Aldehyde dehydrogenase"/>
    <property type="match status" value="1"/>
</dbReference>
<evidence type="ECO:0000256" key="5">
    <source>
        <dbReference type="PIRSR" id="PIRSR036492-1"/>
    </source>
</evidence>
<comment type="caution">
    <text evidence="9">The sequence shown here is derived from an EMBL/GenBank/DDBJ whole genome shotgun (WGS) entry which is preliminary data.</text>
</comment>
<comment type="similarity">
    <text evidence="1 4 7">Belongs to the aldehyde dehydrogenase family.</text>
</comment>
<reference evidence="9" key="1">
    <citation type="submission" date="2020-12" db="EMBL/GenBank/DDBJ databases">
        <title>Metabolic potential, ecology and presence of endohyphal bacteria is reflected in genomic diversity of Mucoromycotina.</title>
        <authorList>
            <person name="Muszewska A."/>
            <person name="Okrasinska A."/>
            <person name="Steczkiewicz K."/>
            <person name="Drgas O."/>
            <person name="Orlowska M."/>
            <person name="Perlinska-Lenart U."/>
            <person name="Aleksandrzak-Piekarczyk T."/>
            <person name="Szatraj K."/>
            <person name="Zielenkiewicz U."/>
            <person name="Pilsyk S."/>
            <person name="Malc E."/>
            <person name="Mieczkowski P."/>
            <person name="Kruszewska J.S."/>
            <person name="Biernat P."/>
            <person name="Pawlowska J."/>
        </authorList>
    </citation>
    <scope>NUCLEOTIDE SEQUENCE</scope>
    <source>
        <strain evidence="9">WA0000067209</strain>
    </source>
</reference>
<dbReference type="Gene3D" id="3.40.309.10">
    <property type="entry name" value="Aldehyde Dehydrogenase, Chain A, domain 2"/>
    <property type="match status" value="1"/>
</dbReference>
<dbReference type="InterPro" id="IPR016163">
    <property type="entry name" value="Ald_DH_C"/>
</dbReference>
<feature type="active site" evidence="5">
    <location>
        <position position="255"/>
    </location>
</feature>
<dbReference type="GO" id="GO:0005737">
    <property type="term" value="C:cytoplasm"/>
    <property type="evidence" value="ECO:0007669"/>
    <property type="project" value="TreeGrafter"/>
</dbReference>
<dbReference type="GO" id="GO:0006081">
    <property type="term" value="P:aldehyde metabolic process"/>
    <property type="evidence" value="ECO:0007669"/>
    <property type="project" value="InterPro"/>
</dbReference>